<dbReference type="AlphaFoldDB" id="W4LV10"/>
<dbReference type="GO" id="GO:0022857">
    <property type="term" value="F:transmembrane transporter activity"/>
    <property type="evidence" value="ECO:0007669"/>
    <property type="project" value="InterPro"/>
</dbReference>
<feature type="transmembrane region" description="Helical" evidence="9">
    <location>
        <begin position="184"/>
        <end position="204"/>
    </location>
</feature>
<dbReference type="Proteomes" id="UP000019141">
    <property type="component" value="Unassembled WGS sequence"/>
</dbReference>
<comment type="caution">
    <text evidence="10">The sequence shown here is derived from an EMBL/GenBank/DDBJ whole genome shotgun (WGS) entry which is preliminary data.</text>
</comment>
<accession>W4LV10</accession>
<keyword evidence="6 9" id="KW-1133">Transmembrane helix</keyword>
<feature type="transmembrane region" description="Helical" evidence="9">
    <location>
        <begin position="32"/>
        <end position="51"/>
    </location>
</feature>
<feature type="transmembrane region" description="Helical" evidence="9">
    <location>
        <begin position="6"/>
        <end position="25"/>
    </location>
</feature>
<evidence type="ECO:0000256" key="7">
    <source>
        <dbReference type="ARBA" id="ARBA00023136"/>
    </source>
</evidence>
<feature type="transmembrane region" description="Helical" evidence="9">
    <location>
        <begin position="216"/>
        <end position="244"/>
    </location>
</feature>
<dbReference type="PANTHER" id="PTHR11795:SF445">
    <property type="entry name" value="AMINO ACID ABC TRANSPORTER PERMEASE PROTEIN"/>
    <property type="match status" value="1"/>
</dbReference>
<reference evidence="10 11" key="1">
    <citation type="journal article" date="2014" name="Nature">
        <title>An environmental bacterial taxon with a large and distinct metabolic repertoire.</title>
        <authorList>
            <person name="Wilson M.C."/>
            <person name="Mori T."/>
            <person name="Ruckert C."/>
            <person name="Uria A.R."/>
            <person name="Helf M.J."/>
            <person name="Takada K."/>
            <person name="Gernert C."/>
            <person name="Steffens U.A."/>
            <person name="Heycke N."/>
            <person name="Schmitt S."/>
            <person name="Rinke C."/>
            <person name="Helfrich E.J."/>
            <person name="Brachmann A.O."/>
            <person name="Gurgui C."/>
            <person name="Wakimoto T."/>
            <person name="Kracht M."/>
            <person name="Crusemann M."/>
            <person name="Hentschel U."/>
            <person name="Abe I."/>
            <person name="Matsunaga S."/>
            <person name="Kalinowski J."/>
            <person name="Takeyama H."/>
            <person name="Piel J."/>
        </authorList>
    </citation>
    <scope>NUCLEOTIDE SEQUENCE [LARGE SCALE GENOMIC DNA]</scope>
    <source>
        <strain evidence="11">TSY1</strain>
    </source>
</reference>
<evidence type="ECO:0000313" key="10">
    <source>
        <dbReference type="EMBL" id="ETX01735.1"/>
    </source>
</evidence>
<evidence type="ECO:0000256" key="5">
    <source>
        <dbReference type="ARBA" id="ARBA00022970"/>
    </source>
</evidence>
<dbReference type="CDD" id="cd06582">
    <property type="entry name" value="TM_PBP1_LivH_like"/>
    <property type="match status" value="1"/>
</dbReference>
<evidence type="ECO:0000256" key="9">
    <source>
        <dbReference type="SAM" id="Phobius"/>
    </source>
</evidence>
<keyword evidence="11" id="KW-1185">Reference proteome</keyword>
<dbReference type="PANTHER" id="PTHR11795">
    <property type="entry name" value="BRANCHED-CHAIN AMINO ACID TRANSPORT SYSTEM PERMEASE PROTEIN LIVH"/>
    <property type="match status" value="1"/>
</dbReference>
<dbReference type="Pfam" id="PF02653">
    <property type="entry name" value="BPD_transp_2"/>
    <property type="match status" value="1"/>
</dbReference>
<dbReference type="HOGENOM" id="CLU_926484_0_0_7"/>
<evidence type="ECO:0000313" key="11">
    <source>
        <dbReference type="Proteomes" id="UP000019141"/>
    </source>
</evidence>
<feature type="transmembrane region" description="Helical" evidence="9">
    <location>
        <begin position="57"/>
        <end position="78"/>
    </location>
</feature>
<comment type="subcellular location">
    <subcellularLocation>
        <location evidence="1">Cell membrane</location>
        <topology evidence="1">Multi-pass membrane protein</topology>
    </subcellularLocation>
</comment>
<feature type="transmembrane region" description="Helical" evidence="9">
    <location>
        <begin position="90"/>
        <end position="109"/>
    </location>
</feature>
<evidence type="ECO:0000256" key="4">
    <source>
        <dbReference type="ARBA" id="ARBA00022692"/>
    </source>
</evidence>
<gene>
    <name evidence="10" type="ORF">ETSY1_06210</name>
</gene>
<evidence type="ECO:0000256" key="6">
    <source>
        <dbReference type="ARBA" id="ARBA00022989"/>
    </source>
</evidence>
<protein>
    <recommendedName>
        <fullName evidence="12">Branched-chain amino acid ABC transporter permease</fullName>
    </recommendedName>
</protein>
<dbReference type="InterPro" id="IPR052157">
    <property type="entry name" value="BCAA_transport_permease"/>
</dbReference>
<feature type="transmembrane region" description="Helical" evidence="9">
    <location>
        <begin position="256"/>
        <end position="276"/>
    </location>
</feature>
<evidence type="ECO:0008006" key="12">
    <source>
        <dbReference type="Google" id="ProtNLM"/>
    </source>
</evidence>
<dbReference type="EMBL" id="AZHW01000205">
    <property type="protein sequence ID" value="ETX01735.1"/>
    <property type="molecule type" value="Genomic_DNA"/>
</dbReference>
<keyword evidence="4 9" id="KW-0812">Transmembrane</keyword>
<sequence>MAQHAIHALALGCLYALLAAGLSLMSRAQRSLYLAYGGLYLVGAYVTWWTLRSSHPIWIALVLAPLLCGMLGVVLTGIERSVQAWRSERSQLLWGLGILICSMEAYRAIMGTYHRKVIAIDSHQIHYLGPLMLSDMHWLVFGCAFGCGAWLHGFLTTSRPGLALQAGLEDQDGGRRWRGLNPSYVTAALGASLAGVGGGLAALYLNDVHPEMGLRIMHRILCLAMIGGLSNLRGVVLAAFGLACVEGIAAPMMMDLPFPVEVYLLLVLLMVSLWPLSKPELNKKHDASPDRHREVTLDSL</sequence>
<keyword evidence="2" id="KW-0813">Transport</keyword>
<keyword evidence="7 9" id="KW-0472">Membrane</keyword>
<evidence type="ECO:0000256" key="2">
    <source>
        <dbReference type="ARBA" id="ARBA00022448"/>
    </source>
</evidence>
<evidence type="ECO:0000256" key="8">
    <source>
        <dbReference type="ARBA" id="ARBA00037998"/>
    </source>
</evidence>
<evidence type="ECO:0000256" key="1">
    <source>
        <dbReference type="ARBA" id="ARBA00004651"/>
    </source>
</evidence>
<name>W4LV10_ENTF1</name>
<proteinExistence type="inferred from homology"/>
<comment type="similarity">
    <text evidence="8">Belongs to the binding-protein-dependent transport system permease family. LivHM subfamily.</text>
</comment>
<dbReference type="GO" id="GO:0005886">
    <property type="term" value="C:plasma membrane"/>
    <property type="evidence" value="ECO:0007669"/>
    <property type="project" value="UniProtKB-SubCell"/>
</dbReference>
<dbReference type="InterPro" id="IPR001851">
    <property type="entry name" value="ABC_transp_permease"/>
</dbReference>
<dbReference type="GO" id="GO:0006865">
    <property type="term" value="P:amino acid transport"/>
    <property type="evidence" value="ECO:0007669"/>
    <property type="project" value="UniProtKB-KW"/>
</dbReference>
<feature type="transmembrane region" description="Helical" evidence="9">
    <location>
        <begin position="136"/>
        <end position="155"/>
    </location>
</feature>
<keyword evidence="5" id="KW-0029">Amino-acid transport</keyword>
<organism evidence="10 11">
    <name type="scientific">Entotheonella factor</name>
    <dbReference type="NCBI Taxonomy" id="1429438"/>
    <lineage>
        <taxon>Bacteria</taxon>
        <taxon>Pseudomonadati</taxon>
        <taxon>Nitrospinota/Tectimicrobiota group</taxon>
        <taxon>Candidatus Tectimicrobiota</taxon>
        <taxon>Candidatus Entotheonellia</taxon>
        <taxon>Candidatus Entotheonellales</taxon>
        <taxon>Candidatus Entotheonellaceae</taxon>
        <taxon>Candidatus Entotheonella</taxon>
    </lineage>
</organism>
<keyword evidence="3" id="KW-1003">Cell membrane</keyword>
<evidence type="ECO:0000256" key="3">
    <source>
        <dbReference type="ARBA" id="ARBA00022475"/>
    </source>
</evidence>